<sequence length="369" mass="40601">MSVVGLKNAVVATYNMANKNNSNIDDDEEITQNLLNNQKRYKNKSNKSNKSNNNNADNISNYGSMDEDNGELDHSSFNDSNSLENGNGSDNNHDIVGIDRLIDDRNNTDSYKDTQNNNSGIVTDFEEDSESSILPFKFLNNVDPRVMSDLIIGLSDGLTVPFALTAGLSSLGDTRLVITGGLAELVSGAISMGLGGFLAARSEVDYYKSQVKRERQEFFNNPNDLETEIEDIMIDMGASIETIQSFTRDLERNPKQMIEFIIRFGRGLEEPPEGRQLTSALTIGLGYFFGGFIPLIPYFFAVTVGTGLIISVIVMIITLFLFGYFKIIVTMGNDCSLLMRISEGLQMVLVGSAAAGCAWGLVYLIDNHH</sequence>
<proteinExistence type="predicted"/>
<keyword evidence="2" id="KW-1185">Reference proteome</keyword>
<evidence type="ECO:0000313" key="2">
    <source>
        <dbReference type="Proteomes" id="UP001165101"/>
    </source>
</evidence>
<evidence type="ECO:0000313" key="1">
    <source>
        <dbReference type="EMBL" id="GME91040.1"/>
    </source>
</evidence>
<name>A0ACB5TLF1_CANBO</name>
<gene>
    <name evidence="1" type="ORF">Cboi01_000212500</name>
</gene>
<dbReference type="EMBL" id="BSXV01000896">
    <property type="protein sequence ID" value="GME91040.1"/>
    <property type="molecule type" value="Genomic_DNA"/>
</dbReference>
<reference evidence="1" key="1">
    <citation type="submission" date="2023-04" db="EMBL/GenBank/DDBJ databases">
        <title>Candida boidinii NBRC 1967.</title>
        <authorList>
            <person name="Ichikawa N."/>
            <person name="Sato H."/>
            <person name="Tonouchi N."/>
        </authorList>
    </citation>
    <scope>NUCLEOTIDE SEQUENCE</scope>
    <source>
        <strain evidence="1">NBRC 1967</strain>
    </source>
</reference>
<comment type="caution">
    <text evidence="1">The sequence shown here is derived from an EMBL/GenBank/DDBJ whole genome shotgun (WGS) entry which is preliminary data.</text>
</comment>
<organism evidence="1 2">
    <name type="scientific">Candida boidinii</name>
    <name type="common">Yeast</name>
    <dbReference type="NCBI Taxonomy" id="5477"/>
    <lineage>
        <taxon>Eukaryota</taxon>
        <taxon>Fungi</taxon>
        <taxon>Dikarya</taxon>
        <taxon>Ascomycota</taxon>
        <taxon>Saccharomycotina</taxon>
        <taxon>Pichiomycetes</taxon>
        <taxon>Pichiales</taxon>
        <taxon>Pichiaceae</taxon>
        <taxon>Ogataea</taxon>
        <taxon>Ogataea/Candida clade</taxon>
    </lineage>
</organism>
<accession>A0ACB5TLF1</accession>
<dbReference type="Proteomes" id="UP001165101">
    <property type="component" value="Unassembled WGS sequence"/>
</dbReference>
<protein>
    <submittedName>
        <fullName evidence="1">Unnamed protein product</fullName>
    </submittedName>
</protein>